<protein>
    <submittedName>
        <fullName evidence="1">Uncharacterized protein</fullName>
    </submittedName>
</protein>
<sequence>MVCFTYMNFYKFMKSIGIIDSHDYDSILMSDTLL</sequence>
<dbReference type="AlphaFoldDB" id="A0A2P2P703"/>
<evidence type="ECO:0000313" key="1">
    <source>
        <dbReference type="EMBL" id="MBX50512.1"/>
    </source>
</evidence>
<dbReference type="EMBL" id="GGEC01070028">
    <property type="protein sequence ID" value="MBX50512.1"/>
    <property type="molecule type" value="Transcribed_RNA"/>
</dbReference>
<name>A0A2P2P703_RHIMU</name>
<reference evidence="1" key="1">
    <citation type="submission" date="2018-02" db="EMBL/GenBank/DDBJ databases">
        <title>Rhizophora mucronata_Transcriptome.</title>
        <authorList>
            <person name="Meera S.P."/>
            <person name="Sreeshan A."/>
            <person name="Augustine A."/>
        </authorList>
    </citation>
    <scope>NUCLEOTIDE SEQUENCE</scope>
    <source>
        <tissue evidence="1">Leaf</tissue>
    </source>
</reference>
<proteinExistence type="predicted"/>
<accession>A0A2P2P703</accession>
<organism evidence="1">
    <name type="scientific">Rhizophora mucronata</name>
    <name type="common">Asiatic mangrove</name>
    <dbReference type="NCBI Taxonomy" id="61149"/>
    <lineage>
        <taxon>Eukaryota</taxon>
        <taxon>Viridiplantae</taxon>
        <taxon>Streptophyta</taxon>
        <taxon>Embryophyta</taxon>
        <taxon>Tracheophyta</taxon>
        <taxon>Spermatophyta</taxon>
        <taxon>Magnoliopsida</taxon>
        <taxon>eudicotyledons</taxon>
        <taxon>Gunneridae</taxon>
        <taxon>Pentapetalae</taxon>
        <taxon>rosids</taxon>
        <taxon>fabids</taxon>
        <taxon>Malpighiales</taxon>
        <taxon>Rhizophoraceae</taxon>
        <taxon>Rhizophora</taxon>
    </lineage>
</organism>